<name>A0A6J5XPX0_PRUAR</name>
<dbReference type="Proteomes" id="UP000507245">
    <property type="component" value="Unassembled WGS sequence"/>
</dbReference>
<organism evidence="2 3">
    <name type="scientific">Prunus armeniaca</name>
    <name type="common">Apricot</name>
    <name type="synonym">Armeniaca vulgaris</name>
    <dbReference type="NCBI Taxonomy" id="36596"/>
    <lineage>
        <taxon>Eukaryota</taxon>
        <taxon>Viridiplantae</taxon>
        <taxon>Streptophyta</taxon>
        <taxon>Embryophyta</taxon>
        <taxon>Tracheophyta</taxon>
        <taxon>Spermatophyta</taxon>
        <taxon>Magnoliopsida</taxon>
        <taxon>eudicotyledons</taxon>
        <taxon>Gunneridae</taxon>
        <taxon>Pentapetalae</taxon>
        <taxon>rosids</taxon>
        <taxon>fabids</taxon>
        <taxon>Rosales</taxon>
        <taxon>Rosaceae</taxon>
        <taxon>Amygdaloideae</taxon>
        <taxon>Amygdaleae</taxon>
        <taxon>Prunus</taxon>
    </lineage>
</organism>
<dbReference type="EMBL" id="CAEKKB010000006">
    <property type="protein sequence ID" value="CAB4313074.1"/>
    <property type="molecule type" value="Genomic_DNA"/>
</dbReference>
<evidence type="ECO:0000259" key="1">
    <source>
        <dbReference type="Pfam" id="PF03478"/>
    </source>
</evidence>
<evidence type="ECO:0000313" key="2">
    <source>
        <dbReference type="EMBL" id="CAB4313074.1"/>
    </source>
</evidence>
<sequence length="103" mass="11629">MLMIPAESQGETSTTKQSLVYSISEGKIYNNIQLPVRDGKRYCGSSHGWVAIVDLADDDVTITLMDPYRKAVAPINVPRLDYEHLNPDPESYLESYQYEGYVP</sequence>
<dbReference type="AlphaFoldDB" id="A0A6J5XPX0"/>
<accession>A0A6J5XPX0</accession>
<reference evidence="3" key="1">
    <citation type="journal article" date="2020" name="Genome Biol.">
        <title>Gamete binning: chromosome-level and haplotype-resolved genome assembly enabled by high-throughput single-cell sequencing of gamete genomes.</title>
        <authorList>
            <person name="Campoy J.A."/>
            <person name="Sun H."/>
            <person name="Goel M."/>
            <person name="Jiao W.-B."/>
            <person name="Folz-Donahue K."/>
            <person name="Wang N."/>
            <person name="Rubio M."/>
            <person name="Liu C."/>
            <person name="Kukat C."/>
            <person name="Ruiz D."/>
            <person name="Huettel B."/>
            <person name="Schneeberger K."/>
        </authorList>
    </citation>
    <scope>NUCLEOTIDE SEQUENCE [LARGE SCALE GENOMIC DNA]</scope>
    <source>
        <strain evidence="3">cv. Rojo Pasion</strain>
    </source>
</reference>
<evidence type="ECO:0000313" key="3">
    <source>
        <dbReference type="Proteomes" id="UP000507245"/>
    </source>
</evidence>
<gene>
    <name evidence="2" type="ORF">ORAREDHAP_LOCUS35861</name>
</gene>
<dbReference type="Pfam" id="PF03478">
    <property type="entry name" value="Beta-prop_KIB1-4"/>
    <property type="match status" value="1"/>
</dbReference>
<dbReference type="InterPro" id="IPR005174">
    <property type="entry name" value="KIB1-4_b-propeller"/>
</dbReference>
<protein>
    <recommendedName>
        <fullName evidence="1">KIB1-4 beta-propeller domain-containing protein</fullName>
    </recommendedName>
</protein>
<proteinExistence type="predicted"/>
<dbReference type="OrthoDB" id="1366812at2759"/>
<keyword evidence="3" id="KW-1185">Reference proteome</keyword>
<feature type="domain" description="KIB1-4 beta-propeller" evidence="1">
    <location>
        <begin position="20"/>
        <end position="84"/>
    </location>
</feature>